<dbReference type="AlphaFoldDB" id="A0A5S4VM11"/>
<proteinExistence type="predicted"/>
<evidence type="ECO:0000313" key="1">
    <source>
        <dbReference type="EMBL" id="TYL60117.1"/>
    </source>
</evidence>
<protein>
    <recommendedName>
        <fullName evidence="3">Phage DNA packaging protein, Nu1 subunit of terminase</fullName>
    </recommendedName>
</protein>
<evidence type="ECO:0008006" key="3">
    <source>
        <dbReference type="Google" id="ProtNLM"/>
    </source>
</evidence>
<sequence length="184" mass="20752">MAKAETESAKITNVDSLTVSAAVLGDIFGVSDRRIRQMAEEGIIVRVAKGRYNFQESVKNYILSLKLAVDTANQDNPDGELNIKEEKALHERVKRHISELRLQTMKGELHKAEDVEKVMTDMLTSFKTRVMNIPSKVAPVLESRDAGFIKDRLTAEVTEALNELKDYDPKAFYSDEYVEGEDDD</sequence>
<gene>
    <name evidence="1" type="ORF">FYL37_00500</name>
</gene>
<evidence type="ECO:0000313" key="2">
    <source>
        <dbReference type="Proteomes" id="UP000324325"/>
    </source>
</evidence>
<organism evidence="1 2">
    <name type="scientific">Agathobacter rectalis</name>
    <dbReference type="NCBI Taxonomy" id="39491"/>
    <lineage>
        <taxon>Bacteria</taxon>
        <taxon>Bacillati</taxon>
        <taxon>Bacillota</taxon>
        <taxon>Clostridia</taxon>
        <taxon>Lachnospirales</taxon>
        <taxon>Lachnospiraceae</taxon>
        <taxon>Agathobacter</taxon>
    </lineage>
</organism>
<accession>A0A5S4VM11</accession>
<reference evidence="1 2" key="2">
    <citation type="submission" date="2019-09" db="EMBL/GenBank/DDBJ databases">
        <title>Strain-level analysis of Eubacterium rectale using genomes from metagenomes.</title>
        <authorList>
            <person name="Karcher N."/>
            <person name="Segata N."/>
        </authorList>
    </citation>
    <scope>NUCLEOTIDE SEQUENCE [LARGE SCALE GENOMIC DNA]</scope>
    <source>
        <strain evidence="1 2">L2-21</strain>
    </source>
</reference>
<dbReference type="RefSeq" id="WP_148884704.1">
    <property type="nucleotide sequence ID" value="NZ_VSTG01000001.1"/>
</dbReference>
<reference evidence="1 2" key="1">
    <citation type="submission" date="2019-08" db="EMBL/GenBank/DDBJ databases">
        <authorList>
            <person name="Duncan S."/>
            <person name="Walker A."/>
        </authorList>
    </citation>
    <scope>NUCLEOTIDE SEQUENCE [LARGE SCALE GENOMIC DNA]</scope>
    <source>
        <strain evidence="1 2">L2-21</strain>
    </source>
</reference>
<dbReference type="Proteomes" id="UP000324325">
    <property type="component" value="Unassembled WGS sequence"/>
</dbReference>
<comment type="caution">
    <text evidence="1">The sequence shown here is derived from an EMBL/GenBank/DDBJ whole genome shotgun (WGS) entry which is preliminary data.</text>
</comment>
<name>A0A5S4VM11_9FIRM</name>
<dbReference type="EMBL" id="VSTG01000001">
    <property type="protein sequence ID" value="TYL60117.1"/>
    <property type="molecule type" value="Genomic_DNA"/>
</dbReference>